<name>A0ABR6XC71_9BURK</name>
<dbReference type="EMBL" id="JACOFT010000001">
    <property type="protein sequence ID" value="MBC3810501.1"/>
    <property type="molecule type" value="Genomic_DNA"/>
</dbReference>
<dbReference type="InterPro" id="IPR009091">
    <property type="entry name" value="RCC1/BLIP-II"/>
</dbReference>
<dbReference type="Gene3D" id="2.130.10.30">
    <property type="entry name" value="Regulator of chromosome condensation 1/beta-lactamase-inhibitor protein II"/>
    <property type="match status" value="2"/>
</dbReference>
<reference evidence="1 2" key="1">
    <citation type="submission" date="2020-08" db="EMBL/GenBank/DDBJ databases">
        <title>Novel species isolated from subtropical streams in China.</title>
        <authorList>
            <person name="Lu H."/>
        </authorList>
    </citation>
    <scope>NUCLEOTIDE SEQUENCE [LARGE SCALE GENOMIC DNA]</scope>
    <source>
        <strain evidence="1 2">CCTCC AB 2015119</strain>
    </source>
</reference>
<dbReference type="RefSeq" id="WP_190477335.1">
    <property type="nucleotide sequence ID" value="NZ_JACOFT010000001.1"/>
</dbReference>
<accession>A0ABR6XC71</accession>
<organism evidence="1 2">
    <name type="scientific">Undibacterium aquatile</name>
    <dbReference type="NCBI Taxonomy" id="1537398"/>
    <lineage>
        <taxon>Bacteria</taxon>
        <taxon>Pseudomonadati</taxon>
        <taxon>Pseudomonadota</taxon>
        <taxon>Betaproteobacteria</taxon>
        <taxon>Burkholderiales</taxon>
        <taxon>Oxalobacteraceae</taxon>
        <taxon>Undibacterium</taxon>
    </lineage>
</organism>
<evidence type="ECO:0008006" key="3">
    <source>
        <dbReference type="Google" id="ProtNLM"/>
    </source>
</evidence>
<comment type="caution">
    <text evidence="1">The sequence shown here is derived from an EMBL/GenBank/DDBJ whole genome shotgun (WGS) entry which is preliminary data.</text>
</comment>
<gene>
    <name evidence="1" type="ORF">H8K26_03530</name>
</gene>
<dbReference type="SUPFAM" id="SSF50985">
    <property type="entry name" value="RCC1/BLIP-II"/>
    <property type="match status" value="2"/>
</dbReference>
<keyword evidence="2" id="KW-1185">Reference proteome</keyword>
<evidence type="ECO:0000313" key="2">
    <source>
        <dbReference type="Proteomes" id="UP000637632"/>
    </source>
</evidence>
<proteinExistence type="predicted"/>
<dbReference type="PROSITE" id="PS51257">
    <property type="entry name" value="PROKAR_LIPOPROTEIN"/>
    <property type="match status" value="1"/>
</dbReference>
<dbReference type="PANTHER" id="PTHR45982:SF1">
    <property type="entry name" value="REGULATOR OF CHROMOSOME CONDENSATION"/>
    <property type="match status" value="1"/>
</dbReference>
<sequence length="555" mass="56034">MKQSKANGSIHRKYLASALISIGVSYGLSGCGGGSSAPAVVAPPTPPTVSIDVFGARGALLTAVVSSTDCATTPTVSWQNSSGVAVGSGTSIQDTQPNSILTATASCSSATASQKLAANSVHTALSAFAVLQNGSAVAWGNPVWGGQTSTAAAITGISQLYASERGFAALLSDNTMKAWGSSYVAVTDPNLVYPATGAIATSPLTNIATVMPGRLAYFVTKKDGSIAAWGNFRGVTDGVDGYIGDAKTGLNPVTLALLTDVKAQASTEGAYALLKGDGTVVTFGDQDAGGNSSAVQPLLVGVTQIVGNNFDFVALRKDGKVVTWGYGYAAQSGDAEINPTLADISKLYVSGNAAAAVSNTGAAFAFGFTPQIEAADSSSLTASLTNVSNIYSTQTAFAALRTDGTVISWGDLPRMGNSLNAVQSSLTNVKSVQATEYAFAALKGDGTVISWGDPELGGDSSAVKAQLTNVVALSANKYAFAALKSDGSVVTWGMKTKGGDSSAVAAKLTNVRAIYATAYGAFLAVNKDGSFVTWGDQWAGGGTAPATLTKIPYLG</sequence>
<dbReference type="InterPro" id="IPR051553">
    <property type="entry name" value="Ran_GTPase-activating"/>
</dbReference>
<protein>
    <recommendedName>
        <fullName evidence="3">Alpha-tubulin suppressor-like RCC1 family protein</fullName>
    </recommendedName>
</protein>
<dbReference type="Proteomes" id="UP000637632">
    <property type="component" value="Unassembled WGS sequence"/>
</dbReference>
<dbReference type="PANTHER" id="PTHR45982">
    <property type="entry name" value="REGULATOR OF CHROMOSOME CONDENSATION"/>
    <property type="match status" value="1"/>
</dbReference>
<evidence type="ECO:0000313" key="1">
    <source>
        <dbReference type="EMBL" id="MBC3810501.1"/>
    </source>
</evidence>